<evidence type="ECO:0000256" key="13">
    <source>
        <dbReference type="ARBA" id="ARBA00023303"/>
    </source>
</evidence>
<feature type="domain" description="Ionotropic glutamate receptor C-terminal" evidence="20">
    <location>
        <begin position="353"/>
        <end position="735"/>
    </location>
</feature>
<dbReference type="InterPro" id="IPR019594">
    <property type="entry name" value="Glu/Gly-bd"/>
</dbReference>
<keyword evidence="13" id="KW-0407">Ion channel</keyword>
<evidence type="ECO:0000256" key="11">
    <source>
        <dbReference type="ARBA" id="ARBA00023257"/>
    </source>
</evidence>
<feature type="disulfide bond" evidence="17">
    <location>
        <begin position="12"/>
        <end position="262"/>
    </location>
</feature>
<dbReference type="InterPro" id="IPR015683">
    <property type="entry name" value="Ionotropic_Glu_rcpt"/>
</dbReference>
<evidence type="ECO:0000256" key="4">
    <source>
        <dbReference type="ARBA" id="ARBA00022692"/>
    </source>
</evidence>
<evidence type="ECO:0000259" key="20">
    <source>
        <dbReference type="SMART" id="SM00079"/>
    </source>
</evidence>
<feature type="transmembrane region" description="Helical" evidence="19">
    <location>
        <begin position="758"/>
        <end position="779"/>
    </location>
</feature>
<evidence type="ECO:0000256" key="8">
    <source>
        <dbReference type="ARBA" id="ARBA00023136"/>
    </source>
</evidence>
<dbReference type="InterPro" id="IPR001320">
    <property type="entry name" value="Iontro_rcpt_C"/>
</dbReference>
<keyword evidence="23" id="KW-0002">3D-structure</keyword>
<dbReference type="EvolutionaryTrace" id="H6S0J1"/>
<keyword evidence="3" id="KW-1003">Cell membrane</keyword>
<organism evidence="22">
    <name type="scientific">Pleurobrachia bachei</name>
    <name type="common">Sea gooseberry</name>
    <dbReference type="NCBI Taxonomy" id="34499"/>
    <lineage>
        <taxon>Eukaryota</taxon>
        <taxon>Metazoa</taxon>
        <taxon>Ctenophora</taxon>
        <taxon>Tentaculata</taxon>
        <taxon>Cydippida</taxon>
        <taxon>Pleurobrachiidae</taxon>
        <taxon>Pleurobrachia</taxon>
    </lineage>
</organism>
<feature type="transmembrane region" description="Helical" evidence="19">
    <location>
        <begin position="581"/>
        <end position="606"/>
    </location>
</feature>
<evidence type="ECO:0000256" key="18">
    <source>
        <dbReference type="SAM" id="MobiDB-lite"/>
    </source>
</evidence>
<keyword evidence="2" id="KW-0813">Transport</keyword>
<keyword evidence="7" id="KW-0406">Ion transport</keyword>
<keyword evidence="12" id="KW-1071">Ligand-gated ion channel</keyword>
<feature type="region of interest" description="Disordered" evidence="18">
    <location>
        <begin position="822"/>
        <end position="848"/>
    </location>
</feature>
<evidence type="ECO:0000256" key="5">
    <source>
        <dbReference type="ARBA" id="ARBA00022989"/>
    </source>
</evidence>
<evidence type="ECO:0000256" key="3">
    <source>
        <dbReference type="ARBA" id="ARBA00022475"/>
    </source>
</evidence>
<dbReference type="Pfam" id="PF10613">
    <property type="entry name" value="Lig_chan-Glu_bd"/>
    <property type="match status" value="1"/>
</dbReference>
<dbReference type="PRINTS" id="PR00177">
    <property type="entry name" value="NMDARECEPTOR"/>
</dbReference>
<evidence type="ECO:0000256" key="10">
    <source>
        <dbReference type="ARBA" id="ARBA00023180"/>
    </source>
</evidence>
<accession>H6S0J1</accession>
<dbReference type="SUPFAM" id="SSF53850">
    <property type="entry name" value="Periplasmic binding protein-like II"/>
    <property type="match status" value="1"/>
</dbReference>
<proteinExistence type="evidence at protein level"/>
<dbReference type="GO" id="GO:0045211">
    <property type="term" value="C:postsynaptic membrane"/>
    <property type="evidence" value="ECO:0007669"/>
    <property type="project" value="UniProtKB-SubCell"/>
</dbReference>
<dbReference type="SUPFAM" id="SSF53822">
    <property type="entry name" value="Periplasmic binding protein-like I"/>
    <property type="match status" value="1"/>
</dbReference>
<dbReference type="PANTHER" id="PTHR18966">
    <property type="entry name" value="IONOTROPIC GLUTAMATE RECEPTOR"/>
    <property type="match status" value="1"/>
</dbReference>
<feature type="site" description="Crucial to convey clamshell closure to channel opening" evidence="16">
    <location>
        <position position="609"/>
    </location>
</feature>
<dbReference type="SMART" id="SM00079">
    <property type="entry name" value="PBPe"/>
    <property type="match status" value="1"/>
</dbReference>
<keyword evidence="5 19" id="KW-1133">Transmembrane helix</keyword>
<dbReference type="AlphaFoldDB" id="H6S0J1"/>
<reference evidence="23" key="2">
    <citation type="journal article" date="2015" name="Proc. Natl. Acad. Sci. U.S.A.">
        <title>Glycine activated ion channel subunits encoded by ctenophore glutamate receptor genes.</title>
        <authorList>
            <person name="Alberstein R."/>
            <person name="Grey R."/>
            <person name="Zimmet A."/>
            <person name="Simmons D.K."/>
            <person name="Mayer M.L."/>
        </authorList>
    </citation>
    <scope>X-RAY CRYSTALLOGRAPHY (1.50 ANGSTROMS) OF 346-743</scope>
    <scope>DISULFIDE BONDS</scope>
</reference>
<feature type="disulfide bond" evidence="23">
    <location>
        <begin position="372"/>
        <end position="380"/>
    </location>
</feature>
<comment type="subcellular location">
    <subcellularLocation>
        <location evidence="1">Cell membrane</location>
        <topology evidence="1">Multi-pass membrane protein</topology>
    </subcellularLocation>
    <subcellularLocation>
        <location evidence="14">Postsynaptic cell membrane</location>
    </subcellularLocation>
</comment>
<keyword evidence="6" id="KW-0770">Synapse</keyword>
<dbReference type="SMART" id="SM00918">
    <property type="entry name" value="Lig_chan-Glu_bd"/>
    <property type="match status" value="1"/>
</dbReference>
<evidence type="ECO:0000256" key="2">
    <source>
        <dbReference type="ARBA" id="ARBA00022448"/>
    </source>
</evidence>
<dbReference type="InterPro" id="IPR001508">
    <property type="entry name" value="Iono_Glu_rcpt_met"/>
</dbReference>
<keyword evidence="9 22" id="KW-0675">Receptor</keyword>
<keyword evidence="17" id="KW-1015">Disulfide bond</keyword>
<evidence type="ECO:0000256" key="1">
    <source>
        <dbReference type="ARBA" id="ARBA00004651"/>
    </source>
</evidence>
<evidence type="ECO:0000256" key="19">
    <source>
        <dbReference type="SAM" id="Phobius"/>
    </source>
</evidence>
<reference evidence="22" key="1">
    <citation type="submission" date="2010-01" db="EMBL/GenBank/DDBJ databases">
        <title>Cloning and characterization of glutamate receptors from the ctenophore, Pleurobrachia bachei.</title>
        <authorList>
            <person name="Kohn A.B."/>
            <person name="Moroz L."/>
        </authorList>
    </citation>
    <scope>NUCLEOTIDE SEQUENCE</scope>
</reference>
<evidence type="ECO:0000313" key="22">
    <source>
        <dbReference type="EMBL" id="ADV31314.1"/>
    </source>
</evidence>
<dbReference type="SMR" id="H6S0J1"/>
<evidence type="ECO:0007829" key="23">
    <source>
        <dbReference type="PDB" id="4ZDM"/>
    </source>
</evidence>
<dbReference type="Pfam" id="PF01094">
    <property type="entry name" value="ANF_receptor"/>
    <property type="match status" value="1"/>
</dbReference>
<dbReference type="InterPro" id="IPR028082">
    <property type="entry name" value="Peripla_BP_I"/>
</dbReference>
<feature type="binding site" evidence="15">
    <location>
        <position position="440"/>
    </location>
    <ligand>
        <name>L-glutamate</name>
        <dbReference type="ChEBI" id="CHEBI:29985"/>
    </ligand>
</feature>
<keyword evidence="4 19" id="KW-0812">Transmembrane</keyword>
<dbReference type="GO" id="GO:0038023">
    <property type="term" value="F:signaling receptor activity"/>
    <property type="evidence" value="ECO:0007669"/>
    <property type="project" value="InterPro"/>
</dbReference>
<evidence type="ECO:0000256" key="9">
    <source>
        <dbReference type="ARBA" id="ARBA00023170"/>
    </source>
</evidence>
<dbReference type="EMBL" id="GU395550">
    <property type="protein sequence ID" value="ADV31314.1"/>
    <property type="molecule type" value="mRNA"/>
</dbReference>
<keyword evidence="8 19" id="KW-0472">Membrane</keyword>
<name>H6S0J1_PLEBA</name>
<evidence type="ECO:0000256" key="6">
    <source>
        <dbReference type="ARBA" id="ARBA00023018"/>
    </source>
</evidence>
<evidence type="ECO:0000259" key="21">
    <source>
        <dbReference type="SMART" id="SM00918"/>
    </source>
</evidence>
<feature type="binding site" evidence="15">
    <location>
        <position position="673"/>
    </location>
    <ligand>
        <name>L-glutamate</name>
        <dbReference type="ChEBI" id="CHEBI:29985"/>
    </ligand>
</feature>
<dbReference type="InterPro" id="IPR001828">
    <property type="entry name" value="ANF_lig-bd_rcpt"/>
</dbReference>
<evidence type="ECO:0000256" key="14">
    <source>
        <dbReference type="ARBA" id="ARBA00034100"/>
    </source>
</evidence>
<evidence type="ECO:0000256" key="12">
    <source>
        <dbReference type="ARBA" id="ARBA00023286"/>
    </source>
</evidence>
<dbReference type="Gene3D" id="1.10.287.70">
    <property type="match status" value="1"/>
</dbReference>
<evidence type="ECO:0000256" key="7">
    <source>
        <dbReference type="ARBA" id="ARBA00023065"/>
    </source>
</evidence>
<evidence type="ECO:0000256" key="15">
    <source>
        <dbReference type="PIRSR" id="PIRSR601508-1"/>
    </source>
</evidence>
<evidence type="ECO:0000256" key="16">
    <source>
        <dbReference type="PIRSR" id="PIRSR601508-2"/>
    </source>
</evidence>
<dbReference type="Gene3D" id="3.40.50.2300">
    <property type="match status" value="2"/>
</dbReference>
<keyword evidence="11" id="KW-0628">Postsynaptic cell membrane</keyword>
<keyword evidence="10" id="KW-0325">Glycoprotein</keyword>
<dbReference type="PDB" id="4ZDM">
    <property type="method" value="X-ray"/>
    <property type="resolution" value="1.50 A"/>
    <property type="chains" value="A=346-743"/>
</dbReference>
<evidence type="ECO:0000256" key="17">
    <source>
        <dbReference type="PIRSR" id="PIRSR601508-3"/>
    </source>
</evidence>
<protein>
    <submittedName>
        <fullName evidence="22">Glutamate receptor kainate-like protein</fullName>
    </submittedName>
</protein>
<feature type="disulfide bond" evidence="17">
    <location>
        <begin position="685"/>
        <end position="742"/>
    </location>
</feature>
<dbReference type="GO" id="GO:0015276">
    <property type="term" value="F:ligand-gated monoatomic ion channel activity"/>
    <property type="evidence" value="ECO:0007669"/>
    <property type="project" value="InterPro"/>
</dbReference>
<feature type="transmembrane region" description="Helical" evidence="19">
    <location>
        <begin position="483"/>
        <end position="502"/>
    </location>
</feature>
<dbReference type="Gene3D" id="3.40.190.10">
    <property type="entry name" value="Periplasmic binding protein-like II"/>
    <property type="match status" value="2"/>
</dbReference>
<dbReference type="Pfam" id="PF00060">
    <property type="entry name" value="Lig_chan"/>
    <property type="match status" value="1"/>
</dbReference>
<dbReference type="PDBsum" id="4ZDM"/>
<feature type="domain" description="Ionotropic glutamate receptor L-glutamate and glycine-binding" evidence="21">
    <location>
        <begin position="363"/>
        <end position="429"/>
    </location>
</feature>
<feature type="binding site" evidence="15">
    <location>
        <position position="445"/>
    </location>
    <ligand>
        <name>L-glutamate</name>
        <dbReference type="ChEBI" id="CHEBI:29985"/>
    </ligand>
</feature>
<sequence length="861" mass="95439">MLNYVTSSNTACSMLESGISVVLQRGPSDDSIMYSGYFGVFNIPVMTVSASSSQLRRKTSSVVTMVPSDKYQAAAIIDLLRYYKWSEVSILSSNDDYGINAIVDLQTRFLADGNFEVKNILIFDTYNDTPDVGDQLDTLWNSLDRVIIYFGSSKYISSILKQAKSVGLLEQEFVWVVSDSVAANVGTLAFNGSYMGYYEGLIGIRPQISRSTMYDDFKEEYVKSVPHSEDHLTDYNLLTYDGLMFIDKALSGLTLADQELVCDAHKSQWGSGDDVLNALTSTEYDGITGSIGFTGEGEVEDVSYDIVNFVGGTFVPVGSWHLKTGLEMTSSVQFLGNKTTQPEGIANELNGMHLRLGIIPEMPFISEPSLGCTDIKDPSCYTGVNVEIVSMMSQDLNFTYNFITPDDMKFGGKNTTTGEWNGLIRDLLDNRTDMIVVALSNNAVRKADIDFSLSMMDGGLGALVKSDSEGRDMFFFLRPFHSTVWIAVILGCALVTFMTYILSKLSPYGVNGALLYAQNTCKCEECCQGGKESDCRIERLEDKNNGLDIRESLWLISAGLVGQTGETLPKSPAGRIMISTWWFFILLIITMYTANMTAFLTLSYSISDLNHPLELLNQDKYQWGVVDSRNPELLLASNQNADYNRIADEAVKVGSYGEGLERMRAGGFVFIDEIPGINYATKGECDIVQIGETFQPFELAFGLRKNSPFKNLVDTFMLGIREQGVISELYEKYENQKASKTCNAGNSLTMYFSSLAGVFWIIPMGMAAALICLFAEYVFVAIKDARTNKVGLDVALGERLTKHCRNSRGLTRQKRVTFVENHITKDITPSPDQTSSSESQDDKDSNLRLSIRESLASFKEE</sequence>